<protein>
    <submittedName>
        <fullName evidence="1">DUF927 domain-containing protein</fullName>
    </submittedName>
</protein>
<accession>A0ACD4NMI3</accession>
<proteinExistence type="predicted"/>
<name>A0ACD4NMI3_9HYPH</name>
<dbReference type="EMBL" id="CP113520">
    <property type="protein sequence ID" value="WAJ27856.1"/>
    <property type="molecule type" value="Genomic_DNA"/>
</dbReference>
<sequence length="616" mass="67775">MEESVKVPARSHVQKQGDPTVVPVRQRHSTKCAVRGAQLPDYELRTGHKLTDMEAEAQIGASPASAVSVIEFIEDIDFPAYSSSPSIDVVLRFRHYNGRDETLRLPRSELASPSKLIPRLIDKGAALSSSDKDALANLESQIPLARRKVTRETGWRNAFSCFVLPRRTIGQDRSLTFDLDSLMEPSHRGSARGSLKAWKSELEEPFAASSYLVFAAALAFAAPVVALLQIDETAVFHVFGESNAGKTLMLRAAESALGRASEDDLIRFNQTHAAFNDVISRYNGTLAPMNEMKTVASADLRKMLVNIAHVVTSGSGQNRSNYAKRDRELRLKKWHVIGMTNMEQSLDALMSGKRDAGERARHVDVPVPSVGEGGIFDRATKMKGRPRNASTLAQQVERAIEHNYGVAFPAFLSFLIRYRGTSKPRFQKDTETFIKKCAVAGGAWEERFARKFAFAYAGGRVAIRAGVLPVSERQLAHSCRSLYKRARASFTTPSEQAAKAMDELLGSLDDGRRFPVLEKSSVLSPDLASSCWGVRRTLPRLGPCLVVRPEHFQRLAGSDEAKKLMLAELASGNAYVPGHNGKSTRSVELKGMGRNRHLVFVMAALRALAERRTSAG</sequence>
<keyword evidence="2" id="KW-1185">Reference proteome</keyword>
<dbReference type="Proteomes" id="UP001163223">
    <property type="component" value="Chromosome"/>
</dbReference>
<organism evidence="1 2">
    <name type="scientific">Antarcticirhabdus aurantiaca</name>
    <dbReference type="NCBI Taxonomy" id="2606717"/>
    <lineage>
        <taxon>Bacteria</taxon>
        <taxon>Pseudomonadati</taxon>
        <taxon>Pseudomonadota</taxon>
        <taxon>Alphaproteobacteria</taxon>
        <taxon>Hyphomicrobiales</taxon>
        <taxon>Aurantimonadaceae</taxon>
        <taxon>Antarcticirhabdus</taxon>
    </lineage>
</organism>
<evidence type="ECO:0000313" key="1">
    <source>
        <dbReference type="EMBL" id="WAJ27856.1"/>
    </source>
</evidence>
<gene>
    <name evidence="1" type="ORF">OXU80_23925</name>
</gene>
<reference evidence="1" key="1">
    <citation type="submission" date="2022-11" db="EMBL/GenBank/DDBJ databases">
        <title>beta-Carotene-producing bacterium, Jeongeuplla avenae sp. nov., alleviates the salt stress of Arabidopsis seedlings.</title>
        <authorList>
            <person name="Jiang L."/>
            <person name="Lee J."/>
        </authorList>
    </citation>
    <scope>NUCLEOTIDE SEQUENCE</scope>
    <source>
        <strain evidence="1">DY_R2A_6</strain>
    </source>
</reference>
<evidence type="ECO:0000313" key="2">
    <source>
        <dbReference type="Proteomes" id="UP001163223"/>
    </source>
</evidence>